<dbReference type="Proteomes" id="UP000799537">
    <property type="component" value="Unassembled WGS sequence"/>
</dbReference>
<evidence type="ECO:0000256" key="3">
    <source>
        <dbReference type="ARBA" id="ARBA00022692"/>
    </source>
</evidence>
<name>A0A6A6BVH9_ZASCE</name>
<dbReference type="InterPro" id="IPR036259">
    <property type="entry name" value="MFS_trans_sf"/>
</dbReference>
<keyword evidence="9" id="KW-1185">Reference proteome</keyword>
<keyword evidence="3 6" id="KW-0812">Transmembrane</keyword>
<feature type="transmembrane region" description="Helical" evidence="6">
    <location>
        <begin position="129"/>
        <end position="148"/>
    </location>
</feature>
<evidence type="ECO:0000259" key="7">
    <source>
        <dbReference type="PROSITE" id="PS50850"/>
    </source>
</evidence>
<feature type="transmembrane region" description="Helical" evidence="6">
    <location>
        <begin position="359"/>
        <end position="377"/>
    </location>
</feature>
<dbReference type="GO" id="GO:0016020">
    <property type="term" value="C:membrane"/>
    <property type="evidence" value="ECO:0007669"/>
    <property type="project" value="UniProtKB-SubCell"/>
</dbReference>
<evidence type="ECO:0000313" key="8">
    <source>
        <dbReference type="EMBL" id="KAF2158814.1"/>
    </source>
</evidence>
<dbReference type="AlphaFoldDB" id="A0A6A6BVH9"/>
<evidence type="ECO:0000256" key="6">
    <source>
        <dbReference type="SAM" id="Phobius"/>
    </source>
</evidence>
<dbReference type="InterPro" id="IPR020846">
    <property type="entry name" value="MFS_dom"/>
</dbReference>
<dbReference type="PROSITE" id="PS50850">
    <property type="entry name" value="MFS"/>
    <property type="match status" value="1"/>
</dbReference>
<keyword evidence="5 6" id="KW-0472">Membrane</keyword>
<evidence type="ECO:0000313" key="9">
    <source>
        <dbReference type="Proteomes" id="UP000799537"/>
    </source>
</evidence>
<dbReference type="RefSeq" id="XP_033659703.1">
    <property type="nucleotide sequence ID" value="XM_033819173.1"/>
</dbReference>
<evidence type="ECO:0000256" key="5">
    <source>
        <dbReference type="ARBA" id="ARBA00023136"/>
    </source>
</evidence>
<comment type="subcellular location">
    <subcellularLocation>
        <location evidence="1">Membrane</location>
        <topology evidence="1">Multi-pass membrane protein</topology>
    </subcellularLocation>
</comment>
<feature type="transmembrane region" description="Helical" evidence="6">
    <location>
        <begin position="89"/>
        <end position="109"/>
    </location>
</feature>
<dbReference type="PANTHER" id="PTHR48022">
    <property type="entry name" value="PLASTIDIC GLUCOSE TRANSPORTER 4"/>
    <property type="match status" value="1"/>
</dbReference>
<accession>A0A6A6BVH9</accession>
<feature type="transmembrane region" description="Helical" evidence="6">
    <location>
        <begin position="227"/>
        <end position="249"/>
    </location>
</feature>
<evidence type="ECO:0000256" key="2">
    <source>
        <dbReference type="ARBA" id="ARBA00010992"/>
    </source>
</evidence>
<evidence type="ECO:0000256" key="4">
    <source>
        <dbReference type="ARBA" id="ARBA00022989"/>
    </source>
</evidence>
<dbReference type="PANTHER" id="PTHR48022:SF28">
    <property type="entry name" value="MAJOR FACILITATOR SUPERFAMILY (MFS) PROFILE DOMAIN-CONTAINING PROTEIN-RELATED"/>
    <property type="match status" value="1"/>
</dbReference>
<comment type="similarity">
    <text evidence="2">Belongs to the major facilitator superfamily. Sugar transporter (TC 2.A.1.1) family.</text>
</comment>
<feature type="transmembrane region" description="Helical" evidence="6">
    <location>
        <begin position="58"/>
        <end position="77"/>
    </location>
</feature>
<organism evidence="8 9">
    <name type="scientific">Zasmidium cellare ATCC 36951</name>
    <dbReference type="NCBI Taxonomy" id="1080233"/>
    <lineage>
        <taxon>Eukaryota</taxon>
        <taxon>Fungi</taxon>
        <taxon>Dikarya</taxon>
        <taxon>Ascomycota</taxon>
        <taxon>Pezizomycotina</taxon>
        <taxon>Dothideomycetes</taxon>
        <taxon>Dothideomycetidae</taxon>
        <taxon>Mycosphaerellales</taxon>
        <taxon>Mycosphaerellaceae</taxon>
        <taxon>Zasmidium</taxon>
    </lineage>
</organism>
<feature type="transmembrane region" description="Helical" evidence="6">
    <location>
        <begin position="286"/>
        <end position="307"/>
    </location>
</feature>
<dbReference type="InterPro" id="IPR050360">
    <property type="entry name" value="MFS_Sugar_Transporters"/>
</dbReference>
<protein>
    <recommendedName>
        <fullName evidence="7">Major facilitator superfamily (MFS) profile domain-containing protein</fullName>
    </recommendedName>
</protein>
<feature type="transmembrane region" description="Helical" evidence="6">
    <location>
        <begin position="255"/>
        <end position="279"/>
    </location>
</feature>
<evidence type="ECO:0000256" key="1">
    <source>
        <dbReference type="ARBA" id="ARBA00004141"/>
    </source>
</evidence>
<gene>
    <name evidence="8" type="ORF">M409DRAFT_71445</name>
</gene>
<keyword evidence="4 6" id="KW-1133">Transmembrane helix</keyword>
<feature type="transmembrane region" description="Helical" evidence="6">
    <location>
        <begin position="313"/>
        <end position="338"/>
    </location>
</feature>
<proteinExistence type="inferred from homology"/>
<dbReference type="Gene3D" id="1.20.1250.20">
    <property type="entry name" value="MFS general substrate transporter like domains"/>
    <property type="match status" value="2"/>
</dbReference>
<dbReference type="EMBL" id="ML993648">
    <property type="protein sequence ID" value="KAF2158814.1"/>
    <property type="molecule type" value="Genomic_DNA"/>
</dbReference>
<feature type="transmembrane region" description="Helical" evidence="6">
    <location>
        <begin position="383"/>
        <end position="401"/>
    </location>
</feature>
<dbReference type="InterPro" id="IPR005828">
    <property type="entry name" value="MFS_sugar_transport-like"/>
</dbReference>
<dbReference type="GeneID" id="54572445"/>
<dbReference type="GO" id="GO:0005351">
    <property type="term" value="F:carbohydrate:proton symporter activity"/>
    <property type="evidence" value="ECO:0007669"/>
    <property type="project" value="TreeGrafter"/>
</dbReference>
<sequence length="409" mass="45173">MWSLTKLEGTSLNIAITCASGAGFMLFGYDQGFFGGILTNTAFLNEFNNPGATMRGQIVALYDVGCMMGCLVSMYYGDMLGRKPETAEASRRGALIVFQLVMNIGGISLTNWMNYGFTFIPGTEVSWRFPIAFQIFFALVTVSLVWFLPESPRWLVQRGRTDEASVIIARLRAKPTHDPNVLAEIQMLDAAVALEMEEQHGVTVKEIFSGGKQQTLRRILLGMGTQFMQQMGGTNVVATYLPVVLTASFSLSARVALIVSATVSIWLMIWGAMCALVIDSVGRRKLMLYGAAAESICFALIAAGLAVNTNPTLIMAIAFIYLYYTAYGLSFLSIPFIYPAEINSQRMRNTGTSWSTMTNWALAYLVISVTPVGIQNIGWKYYLIYAITNAVFVPLVYFFYVETKKPSLE</sequence>
<dbReference type="SUPFAM" id="SSF103473">
    <property type="entry name" value="MFS general substrate transporter"/>
    <property type="match status" value="1"/>
</dbReference>
<dbReference type="OrthoDB" id="6133115at2759"/>
<reference evidence="8" key="1">
    <citation type="journal article" date="2020" name="Stud. Mycol.">
        <title>101 Dothideomycetes genomes: a test case for predicting lifestyles and emergence of pathogens.</title>
        <authorList>
            <person name="Haridas S."/>
            <person name="Albert R."/>
            <person name="Binder M."/>
            <person name="Bloem J."/>
            <person name="Labutti K."/>
            <person name="Salamov A."/>
            <person name="Andreopoulos B."/>
            <person name="Baker S."/>
            <person name="Barry K."/>
            <person name="Bills G."/>
            <person name="Bluhm B."/>
            <person name="Cannon C."/>
            <person name="Castanera R."/>
            <person name="Culley D."/>
            <person name="Daum C."/>
            <person name="Ezra D."/>
            <person name="Gonzalez J."/>
            <person name="Henrissat B."/>
            <person name="Kuo A."/>
            <person name="Liang C."/>
            <person name="Lipzen A."/>
            <person name="Lutzoni F."/>
            <person name="Magnuson J."/>
            <person name="Mondo S."/>
            <person name="Nolan M."/>
            <person name="Ohm R."/>
            <person name="Pangilinan J."/>
            <person name="Park H.-J."/>
            <person name="Ramirez L."/>
            <person name="Alfaro M."/>
            <person name="Sun H."/>
            <person name="Tritt A."/>
            <person name="Yoshinaga Y."/>
            <person name="Zwiers L.-H."/>
            <person name="Turgeon B."/>
            <person name="Goodwin S."/>
            <person name="Spatafora J."/>
            <person name="Crous P."/>
            <person name="Grigoriev I."/>
        </authorList>
    </citation>
    <scope>NUCLEOTIDE SEQUENCE</scope>
    <source>
        <strain evidence="8">ATCC 36951</strain>
    </source>
</reference>
<feature type="domain" description="Major facilitator superfamily (MFS) profile" evidence="7">
    <location>
        <begin position="1"/>
        <end position="404"/>
    </location>
</feature>
<dbReference type="Pfam" id="PF00083">
    <property type="entry name" value="Sugar_tr"/>
    <property type="match status" value="2"/>
</dbReference>
<feature type="transmembrane region" description="Helical" evidence="6">
    <location>
        <begin position="12"/>
        <end position="38"/>
    </location>
</feature>